<keyword evidence="3" id="KW-0805">Transcription regulation</keyword>
<accession>A0ABX2TKZ4</accession>
<comment type="caution">
    <text evidence="7">The sequence shown here is derived from an EMBL/GenBank/DDBJ whole genome shotgun (WGS) entry which is preliminary data.</text>
</comment>
<dbReference type="Gene3D" id="3.40.640.10">
    <property type="entry name" value="Type I PLP-dependent aspartate aminotransferase-like (Major domain)"/>
    <property type="match status" value="1"/>
</dbReference>
<evidence type="ECO:0000256" key="4">
    <source>
        <dbReference type="ARBA" id="ARBA00023125"/>
    </source>
</evidence>
<dbReference type="InterPro" id="IPR051446">
    <property type="entry name" value="HTH_trans_reg/aminotransferase"/>
</dbReference>
<dbReference type="InterPro" id="IPR015421">
    <property type="entry name" value="PyrdxlP-dep_Trfase_major"/>
</dbReference>
<keyword evidence="7" id="KW-0032">Aminotransferase</keyword>
<keyword evidence="2" id="KW-0663">Pyridoxal phosphate</keyword>
<dbReference type="InterPro" id="IPR036388">
    <property type="entry name" value="WH-like_DNA-bd_sf"/>
</dbReference>
<keyword evidence="4" id="KW-0238">DNA-binding</keyword>
<dbReference type="InterPro" id="IPR036390">
    <property type="entry name" value="WH_DNA-bd_sf"/>
</dbReference>
<evidence type="ECO:0000256" key="3">
    <source>
        <dbReference type="ARBA" id="ARBA00023015"/>
    </source>
</evidence>
<name>A0ABX2TKZ4_9PROT</name>
<protein>
    <submittedName>
        <fullName evidence="7">PLP-dependent aminotransferase family protein</fullName>
    </submittedName>
</protein>
<dbReference type="InterPro" id="IPR004839">
    <property type="entry name" value="Aminotransferase_I/II_large"/>
</dbReference>
<dbReference type="SUPFAM" id="SSF46785">
    <property type="entry name" value="Winged helix' DNA-binding domain"/>
    <property type="match status" value="1"/>
</dbReference>
<dbReference type="RefSeq" id="WP_180285768.1">
    <property type="nucleotide sequence ID" value="NZ_JABFDB010000033.1"/>
</dbReference>
<dbReference type="SMART" id="SM00345">
    <property type="entry name" value="HTH_GNTR"/>
    <property type="match status" value="1"/>
</dbReference>
<dbReference type="PANTHER" id="PTHR46577:SF1">
    <property type="entry name" value="HTH-TYPE TRANSCRIPTIONAL REGULATORY PROTEIN GABR"/>
    <property type="match status" value="1"/>
</dbReference>
<dbReference type="InterPro" id="IPR015422">
    <property type="entry name" value="PyrdxlP-dep_Trfase_small"/>
</dbReference>
<dbReference type="Pfam" id="PF00392">
    <property type="entry name" value="GntR"/>
    <property type="match status" value="1"/>
</dbReference>
<keyword evidence="8" id="KW-1185">Reference proteome</keyword>
<evidence type="ECO:0000256" key="1">
    <source>
        <dbReference type="ARBA" id="ARBA00005384"/>
    </source>
</evidence>
<evidence type="ECO:0000313" key="8">
    <source>
        <dbReference type="Proteomes" id="UP000584642"/>
    </source>
</evidence>
<keyword evidence="5" id="KW-0804">Transcription</keyword>
<organism evidence="7 8">
    <name type="scientific">Azospirillum oleiclasticum</name>
    <dbReference type="NCBI Taxonomy" id="2735135"/>
    <lineage>
        <taxon>Bacteria</taxon>
        <taxon>Pseudomonadati</taxon>
        <taxon>Pseudomonadota</taxon>
        <taxon>Alphaproteobacteria</taxon>
        <taxon>Rhodospirillales</taxon>
        <taxon>Azospirillaceae</taxon>
        <taxon>Azospirillum</taxon>
    </lineage>
</organism>
<dbReference type="Pfam" id="PF00155">
    <property type="entry name" value="Aminotran_1_2"/>
    <property type="match status" value="1"/>
</dbReference>
<proteinExistence type="inferred from homology"/>
<dbReference type="PANTHER" id="PTHR46577">
    <property type="entry name" value="HTH-TYPE TRANSCRIPTIONAL REGULATORY PROTEIN GABR"/>
    <property type="match status" value="1"/>
</dbReference>
<dbReference type="CDD" id="cd07377">
    <property type="entry name" value="WHTH_GntR"/>
    <property type="match status" value="1"/>
</dbReference>
<feature type="domain" description="HTH gntR-type" evidence="6">
    <location>
        <begin position="16"/>
        <end position="84"/>
    </location>
</feature>
<dbReference type="InterPro" id="IPR015424">
    <property type="entry name" value="PyrdxlP-dep_Trfase"/>
</dbReference>
<dbReference type="Gene3D" id="1.10.10.10">
    <property type="entry name" value="Winged helix-like DNA-binding domain superfamily/Winged helix DNA-binding domain"/>
    <property type="match status" value="1"/>
</dbReference>
<comment type="similarity">
    <text evidence="1">In the C-terminal section; belongs to the class-I pyridoxal-phosphate-dependent aminotransferase family.</text>
</comment>
<dbReference type="Proteomes" id="UP000584642">
    <property type="component" value="Unassembled WGS sequence"/>
</dbReference>
<evidence type="ECO:0000256" key="5">
    <source>
        <dbReference type="ARBA" id="ARBA00023163"/>
    </source>
</evidence>
<dbReference type="PROSITE" id="PS50949">
    <property type="entry name" value="HTH_GNTR"/>
    <property type="match status" value="1"/>
</dbReference>
<gene>
    <name evidence="7" type="ORF">HND93_30175</name>
</gene>
<dbReference type="GO" id="GO:0008483">
    <property type="term" value="F:transaminase activity"/>
    <property type="evidence" value="ECO:0007669"/>
    <property type="project" value="UniProtKB-KW"/>
</dbReference>
<dbReference type="Gene3D" id="3.90.1150.10">
    <property type="entry name" value="Aspartate Aminotransferase, domain 1"/>
    <property type="match status" value="1"/>
</dbReference>
<reference evidence="7 8" key="1">
    <citation type="submission" date="2020-05" db="EMBL/GenBank/DDBJ databases">
        <title>Azospirillum oleiclasticum sp. nov, a nitrogen-fixing and heavy crude oil-emulsifying bacterium isolated from the crude oil of Yumen Oilfield.</title>
        <authorList>
            <person name="Wu D."/>
            <person name="Cai M."/>
            <person name="Zhang X."/>
        </authorList>
    </citation>
    <scope>NUCLEOTIDE SEQUENCE [LARGE SCALE GENOMIC DNA]</scope>
    <source>
        <strain evidence="7 8">ROY-1-1-2</strain>
    </source>
</reference>
<dbReference type="EMBL" id="JABFDB010000033">
    <property type="protein sequence ID" value="NYZ23991.1"/>
    <property type="molecule type" value="Genomic_DNA"/>
</dbReference>
<evidence type="ECO:0000313" key="7">
    <source>
        <dbReference type="EMBL" id="NYZ23991.1"/>
    </source>
</evidence>
<keyword evidence="7" id="KW-0808">Transferase</keyword>
<dbReference type="SUPFAM" id="SSF53383">
    <property type="entry name" value="PLP-dependent transferases"/>
    <property type="match status" value="1"/>
</dbReference>
<evidence type="ECO:0000259" key="6">
    <source>
        <dbReference type="PROSITE" id="PS50949"/>
    </source>
</evidence>
<sequence length="465" mass="49992">MTTETMWVPDITRIDGPRYLAVAAAIAKAIDSGELAPGAQLPPQRDLADRLGVTVGTVSRAYALVKKRRLVSGEVGRGTFVEGVRRPAAAEAANADKTPRAVDFACFRSPVEGLSDLLAKALMQVGERSALLPLHKYPPGAGFMSHRTAGAAWIRRSGLNVGPENVLVCGGAQQAIAVAMLTFVGPGDILLTERVTYSGTRSLATLHGIRLQGVAMDDDGMLPDALEEACRATGARVVYLQSRLHNPTGITMPAERQRQIVAVARRLDLILVEDDAVASASTALPEPLAALAPERTCYITSVSKSISPLLRLGYIAVPPHLFERLAATYHTMALSESPVVAEVMALMMSNGWADDIARRYLEEMEQRHALARSLLPGVPMRSNPAAFFLWLTLPAHWSVDEFVPAAEREGLVLASAVNFTVDRDRPVHAVRVSLNPSTSQEVLRRGLTTLAGLLAARPYPKTPVI</sequence>
<dbReference type="CDD" id="cd00609">
    <property type="entry name" value="AAT_like"/>
    <property type="match status" value="1"/>
</dbReference>
<dbReference type="InterPro" id="IPR000524">
    <property type="entry name" value="Tscrpt_reg_HTH_GntR"/>
</dbReference>
<evidence type="ECO:0000256" key="2">
    <source>
        <dbReference type="ARBA" id="ARBA00022898"/>
    </source>
</evidence>